<dbReference type="InterPro" id="IPR051806">
    <property type="entry name" value="HAD-like_SPP"/>
</dbReference>
<dbReference type="InterPro" id="IPR023214">
    <property type="entry name" value="HAD_sf"/>
</dbReference>
<evidence type="ECO:0000313" key="1">
    <source>
        <dbReference type="EMBL" id="BDZ43507.1"/>
    </source>
</evidence>
<sequence>MTRPDVGAVPEVARPGPDPAAVLWDMDGTLVDSEPYWIAAETALVAAHGGSWSHEQALGLVGNPLEVSARVLQESGVRLGTQEIVAHLVRSVAEQITARVPWRAGALELLSELRAADIRCALVTMSYRDLALPLVAAAPAGSFEVVVCGDDVDQGKPHPEPYLRAARLLGVPIGDCVAIEDSPPGIASASAAGATTIGVQAVVPVAAAPGLSRLAGLEGVGVDLLRRIHGGAVVDELA</sequence>
<dbReference type="PANTHER" id="PTHR43481:SF4">
    <property type="entry name" value="GLYCEROL-1-PHOSPHATE PHOSPHOHYDROLASE 1-RELATED"/>
    <property type="match status" value="1"/>
</dbReference>
<dbReference type="InterPro" id="IPR036412">
    <property type="entry name" value="HAD-like_sf"/>
</dbReference>
<dbReference type="CDD" id="cd07505">
    <property type="entry name" value="HAD_BPGM-like"/>
    <property type="match status" value="1"/>
</dbReference>
<dbReference type="NCBIfam" id="TIGR01509">
    <property type="entry name" value="HAD-SF-IA-v3"/>
    <property type="match status" value="1"/>
</dbReference>
<reference evidence="2" key="1">
    <citation type="journal article" date="2019" name="Int. J. Syst. Evol. Microbiol.">
        <title>The Global Catalogue of Microorganisms (GCM) 10K type strain sequencing project: providing services to taxonomists for standard genome sequencing and annotation.</title>
        <authorList>
            <consortium name="The Broad Institute Genomics Platform"/>
            <consortium name="The Broad Institute Genome Sequencing Center for Infectious Disease"/>
            <person name="Wu L."/>
            <person name="Ma J."/>
        </authorList>
    </citation>
    <scope>NUCLEOTIDE SEQUENCE [LARGE SCALE GENOMIC DNA]</scope>
    <source>
        <strain evidence="2">NBRC 108565</strain>
    </source>
</reference>
<dbReference type="SFLD" id="SFLDG01129">
    <property type="entry name" value="C1.5:_HAD__Beta-PGM__Phosphata"/>
    <property type="match status" value="1"/>
</dbReference>
<keyword evidence="2" id="KW-1185">Reference proteome</keyword>
<dbReference type="Gene3D" id="3.40.50.1000">
    <property type="entry name" value="HAD superfamily/HAD-like"/>
    <property type="match status" value="1"/>
</dbReference>
<accession>A0ABM8G5Q0</accession>
<dbReference type="EMBL" id="AP027729">
    <property type="protein sequence ID" value="BDZ43507.1"/>
    <property type="molecule type" value="Genomic_DNA"/>
</dbReference>
<dbReference type="Gene3D" id="1.10.150.240">
    <property type="entry name" value="Putative phosphatase, domain 2"/>
    <property type="match status" value="1"/>
</dbReference>
<organism evidence="1 2">
    <name type="scientific">Paraoerskovia sediminicola</name>
    <dbReference type="NCBI Taxonomy" id="1138587"/>
    <lineage>
        <taxon>Bacteria</taxon>
        <taxon>Bacillati</taxon>
        <taxon>Actinomycetota</taxon>
        <taxon>Actinomycetes</taxon>
        <taxon>Micrococcales</taxon>
        <taxon>Cellulomonadaceae</taxon>
        <taxon>Paraoerskovia</taxon>
    </lineage>
</organism>
<protein>
    <submittedName>
        <fullName evidence="1">Haloacid dehalogenase</fullName>
    </submittedName>
</protein>
<gene>
    <name evidence="1" type="ORF">GCM10025865_28060</name>
</gene>
<dbReference type="Proteomes" id="UP001321475">
    <property type="component" value="Chromosome"/>
</dbReference>
<name>A0ABM8G5Q0_9CELL</name>
<dbReference type="InterPro" id="IPR006439">
    <property type="entry name" value="HAD-SF_hydro_IA"/>
</dbReference>
<dbReference type="InterPro" id="IPR023198">
    <property type="entry name" value="PGP-like_dom2"/>
</dbReference>
<dbReference type="SUPFAM" id="SSF56784">
    <property type="entry name" value="HAD-like"/>
    <property type="match status" value="1"/>
</dbReference>
<proteinExistence type="predicted"/>
<dbReference type="SFLD" id="SFLDS00003">
    <property type="entry name" value="Haloacid_Dehalogenase"/>
    <property type="match status" value="1"/>
</dbReference>
<dbReference type="Pfam" id="PF13419">
    <property type="entry name" value="HAD_2"/>
    <property type="match status" value="1"/>
</dbReference>
<dbReference type="InterPro" id="IPR041492">
    <property type="entry name" value="HAD_2"/>
</dbReference>
<evidence type="ECO:0000313" key="2">
    <source>
        <dbReference type="Proteomes" id="UP001321475"/>
    </source>
</evidence>
<dbReference type="PANTHER" id="PTHR43481">
    <property type="entry name" value="FRUCTOSE-1-PHOSPHATE PHOSPHATASE"/>
    <property type="match status" value="1"/>
</dbReference>
<dbReference type="RefSeq" id="WP_286217727.1">
    <property type="nucleotide sequence ID" value="NZ_AP027729.1"/>
</dbReference>